<comment type="caution">
    <text evidence="3">The sequence shown here is derived from an EMBL/GenBank/DDBJ whole genome shotgun (WGS) entry which is preliminary data.</text>
</comment>
<name>A0A7J9SK31_9EURY</name>
<dbReference type="InterPro" id="IPR049381">
    <property type="entry name" value="UbiD-like_C"/>
</dbReference>
<organism evidence="3 4">
    <name type="scientific">Halobellus ruber</name>
    <dbReference type="NCBI Taxonomy" id="2761102"/>
    <lineage>
        <taxon>Archaea</taxon>
        <taxon>Methanobacteriati</taxon>
        <taxon>Methanobacteriota</taxon>
        <taxon>Stenosarchaea group</taxon>
        <taxon>Halobacteria</taxon>
        <taxon>Halobacteriales</taxon>
        <taxon>Haloferacaceae</taxon>
        <taxon>Halobellus</taxon>
    </lineage>
</organism>
<dbReference type="EMBL" id="JACKXD010000003">
    <property type="protein sequence ID" value="MBB6646357.1"/>
    <property type="molecule type" value="Genomic_DNA"/>
</dbReference>
<proteinExistence type="predicted"/>
<dbReference type="Pfam" id="PF20696">
    <property type="entry name" value="UbiD_C"/>
    <property type="match status" value="1"/>
</dbReference>
<dbReference type="RefSeq" id="WP_185192743.1">
    <property type="nucleotide sequence ID" value="NZ_JACKXD010000003.1"/>
</dbReference>
<protein>
    <submittedName>
        <fullName evidence="3">UbiD family decarboxylase</fullName>
    </submittedName>
</protein>
<gene>
    <name evidence="3" type="ORF">H5V44_08655</name>
</gene>
<evidence type="ECO:0000259" key="2">
    <source>
        <dbReference type="Pfam" id="PF20696"/>
    </source>
</evidence>
<reference evidence="3 4" key="1">
    <citation type="submission" date="2020-08" db="EMBL/GenBank/DDBJ databases">
        <authorList>
            <person name="Seo M.-J."/>
        </authorList>
    </citation>
    <scope>NUCLEOTIDE SEQUENCE [LARGE SCALE GENOMIC DNA]</scope>
    <source>
        <strain evidence="3 4">MBLA0160</strain>
    </source>
</reference>
<evidence type="ECO:0000313" key="3">
    <source>
        <dbReference type="EMBL" id="MBB6646357.1"/>
    </source>
</evidence>
<dbReference type="SUPFAM" id="SSF143968">
    <property type="entry name" value="UbiD C-terminal domain-like"/>
    <property type="match status" value="1"/>
</dbReference>
<evidence type="ECO:0000313" key="4">
    <source>
        <dbReference type="Proteomes" id="UP000546257"/>
    </source>
</evidence>
<feature type="domain" description="3-octaprenyl-4-hydroxybenzoate carboxy-lyase-like C-terminal" evidence="2">
    <location>
        <begin position="323"/>
        <end position="445"/>
    </location>
</feature>
<feature type="region of interest" description="Disordered" evidence="1">
    <location>
        <begin position="481"/>
        <end position="508"/>
    </location>
</feature>
<sequence>MTDVRTHLDRLDAADDIATVGERVHWADTAAAVAGEAARANGPAVRLPDTGGRATLVGGAFGGPDRLAVRSREPWARVGAALGAGHDASYLDVLDALVAARRGGTDPDPVAEPAATEDADLRSLGLPAVGGADVPTITLGVAAVPAAAVGRGGGDAAATNDRPAAVPEGSRTDPDAVRWVPVRGSIHGSDGLRLSVPTPVGDVPDGTRLTVALGAPPAVLFGATMRWLGESHVASAPRIARSLAPIGVAPTPAGAVPAASEVVIGATVGPETPAGPSGAPAPWESAVTTATLDARVEDVRTRTEPIVPFSPTGTPMSDGRHLLSVTESARLYGRVNNYWGVAPAEWLALPAEAGLGICLVASDVLYAGFEWQLANTLFSFSRLFDKVVVLDTETPPMDLGRAFDDVWVKAHPANDWEFSDPEAPAARAPQYRRDGATGANMYVDAAWDPRWDEEYIAPRVTFEATYPEEIRAAVRADWTDLGFDNGPEHDPTRGGDGSGTADGADGGA</sequence>
<keyword evidence="4" id="KW-1185">Reference proteome</keyword>
<dbReference type="AlphaFoldDB" id="A0A7J9SK31"/>
<dbReference type="Proteomes" id="UP000546257">
    <property type="component" value="Unassembled WGS sequence"/>
</dbReference>
<evidence type="ECO:0000256" key="1">
    <source>
        <dbReference type="SAM" id="MobiDB-lite"/>
    </source>
</evidence>
<feature type="region of interest" description="Disordered" evidence="1">
    <location>
        <begin position="151"/>
        <end position="173"/>
    </location>
</feature>
<accession>A0A7J9SK31</accession>
<feature type="compositionally biased region" description="Gly residues" evidence="1">
    <location>
        <begin position="494"/>
        <end position="508"/>
    </location>
</feature>